<keyword evidence="6" id="KW-1185">Reference proteome</keyword>
<feature type="domain" description="Multidrug resistance protein MdtA-like C-terminal permuted SH3" evidence="4">
    <location>
        <begin position="285"/>
        <end position="340"/>
    </location>
</feature>
<dbReference type="EMBL" id="BNAP01000012">
    <property type="protein sequence ID" value="GHG94072.1"/>
    <property type="molecule type" value="Genomic_DNA"/>
</dbReference>
<evidence type="ECO:0000259" key="4">
    <source>
        <dbReference type="Pfam" id="PF25967"/>
    </source>
</evidence>
<dbReference type="RefSeq" id="WP_051312451.1">
    <property type="nucleotide sequence ID" value="NZ_BNAP01000012.1"/>
</dbReference>
<feature type="chain" id="PRO_5035147469" evidence="2">
    <location>
        <begin position="24"/>
        <end position="355"/>
    </location>
</feature>
<dbReference type="Proteomes" id="UP000611500">
    <property type="component" value="Unassembled WGS sequence"/>
</dbReference>
<evidence type="ECO:0000256" key="1">
    <source>
        <dbReference type="ARBA" id="ARBA00009477"/>
    </source>
</evidence>
<evidence type="ECO:0000313" key="5">
    <source>
        <dbReference type="EMBL" id="GHG94072.1"/>
    </source>
</evidence>
<dbReference type="Pfam" id="PF25954">
    <property type="entry name" value="Beta-barrel_RND_2"/>
    <property type="match status" value="1"/>
</dbReference>
<dbReference type="Gene3D" id="2.40.30.170">
    <property type="match status" value="1"/>
</dbReference>
<dbReference type="InterPro" id="IPR006143">
    <property type="entry name" value="RND_pump_MFP"/>
</dbReference>
<evidence type="ECO:0000259" key="3">
    <source>
        <dbReference type="Pfam" id="PF25954"/>
    </source>
</evidence>
<comment type="caution">
    <text evidence="5">The sequence shown here is derived from an EMBL/GenBank/DDBJ whole genome shotgun (WGS) entry which is preliminary data.</text>
</comment>
<dbReference type="AlphaFoldDB" id="A0A8J3H782"/>
<protein>
    <submittedName>
        <fullName evidence="5">RND transporter</fullName>
    </submittedName>
</protein>
<sequence>MTRRLLASTALVLALAMALPAHAETEAPTPRPVVTEIVTSEATRLRSFPGVIKATVETTLAFQTSGRIATRPTELGDTVKTAEVLATLDQITLAEDVTTARAALKAAQAEAELAAQSLTRVEELNRRGVASAAQLEAATAQHQATTASVRAAEADLTSAEDAERYGTLRAPADGVVIKVEADPGTTVSQGTPVLTLATEAGREAVIDVPTEVLAILQPDARFSIRPRSPNGPAVPGKLRLIEPVADSSTRSHRLRITLEGNAPSLRLGSLVTAALDVPATPLLTVSKSALFTGPSGPTVWRVGAHRTAEMVPVTLGAEIGERVVVTAGLTAGDEILVRGIHSVQAGQTLGKRIEE</sequence>
<evidence type="ECO:0000256" key="2">
    <source>
        <dbReference type="SAM" id="SignalP"/>
    </source>
</evidence>
<organism evidence="5 6">
    <name type="scientific">Pseudodonghicola xiamenensis</name>
    <dbReference type="NCBI Taxonomy" id="337702"/>
    <lineage>
        <taxon>Bacteria</taxon>
        <taxon>Pseudomonadati</taxon>
        <taxon>Pseudomonadota</taxon>
        <taxon>Alphaproteobacteria</taxon>
        <taxon>Rhodobacterales</taxon>
        <taxon>Paracoccaceae</taxon>
        <taxon>Pseudodonghicola</taxon>
    </lineage>
</organism>
<dbReference type="SUPFAM" id="SSF111369">
    <property type="entry name" value="HlyD-like secretion proteins"/>
    <property type="match status" value="1"/>
</dbReference>
<accession>A0A8J3H782</accession>
<dbReference type="NCBIfam" id="TIGR01730">
    <property type="entry name" value="RND_mfp"/>
    <property type="match status" value="1"/>
</dbReference>
<dbReference type="PANTHER" id="PTHR30469">
    <property type="entry name" value="MULTIDRUG RESISTANCE PROTEIN MDTA"/>
    <property type="match status" value="1"/>
</dbReference>
<gene>
    <name evidence="5" type="ORF">GCM10010961_26950</name>
</gene>
<dbReference type="Pfam" id="PF25967">
    <property type="entry name" value="RND-MFP_C"/>
    <property type="match status" value="1"/>
</dbReference>
<feature type="domain" description="CusB-like beta-barrel" evidence="3">
    <location>
        <begin position="206"/>
        <end position="275"/>
    </location>
</feature>
<proteinExistence type="inferred from homology"/>
<dbReference type="Gene3D" id="1.10.287.470">
    <property type="entry name" value="Helix hairpin bin"/>
    <property type="match status" value="1"/>
</dbReference>
<reference evidence="5" key="1">
    <citation type="journal article" date="2014" name="Int. J. Syst. Evol. Microbiol.">
        <title>Complete genome sequence of Corynebacterium casei LMG S-19264T (=DSM 44701T), isolated from a smear-ripened cheese.</title>
        <authorList>
            <consortium name="US DOE Joint Genome Institute (JGI-PGF)"/>
            <person name="Walter F."/>
            <person name="Albersmeier A."/>
            <person name="Kalinowski J."/>
            <person name="Ruckert C."/>
        </authorList>
    </citation>
    <scope>NUCLEOTIDE SEQUENCE</scope>
    <source>
        <strain evidence="5">CGMCC 1.7081</strain>
    </source>
</reference>
<dbReference type="Gene3D" id="2.40.50.100">
    <property type="match status" value="1"/>
</dbReference>
<reference evidence="5" key="2">
    <citation type="submission" date="2020-09" db="EMBL/GenBank/DDBJ databases">
        <authorList>
            <person name="Sun Q."/>
            <person name="Zhou Y."/>
        </authorList>
    </citation>
    <scope>NUCLEOTIDE SEQUENCE</scope>
    <source>
        <strain evidence="5">CGMCC 1.7081</strain>
    </source>
</reference>
<feature type="signal peptide" evidence="2">
    <location>
        <begin position="1"/>
        <end position="23"/>
    </location>
</feature>
<keyword evidence="2" id="KW-0732">Signal</keyword>
<dbReference type="GO" id="GO:1990281">
    <property type="term" value="C:efflux pump complex"/>
    <property type="evidence" value="ECO:0007669"/>
    <property type="project" value="TreeGrafter"/>
</dbReference>
<evidence type="ECO:0000313" key="6">
    <source>
        <dbReference type="Proteomes" id="UP000611500"/>
    </source>
</evidence>
<name>A0A8J3H782_9RHOB</name>
<dbReference type="PANTHER" id="PTHR30469:SF15">
    <property type="entry name" value="HLYD FAMILY OF SECRETION PROTEINS"/>
    <property type="match status" value="1"/>
</dbReference>
<dbReference type="GO" id="GO:0015562">
    <property type="term" value="F:efflux transmembrane transporter activity"/>
    <property type="evidence" value="ECO:0007669"/>
    <property type="project" value="TreeGrafter"/>
</dbReference>
<dbReference type="InterPro" id="IPR058627">
    <property type="entry name" value="MdtA-like_C"/>
</dbReference>
<dbReference type="InterPro" id="IPR058792">
    <property type="entry name" value="Beta-barrel_RND_2"/>
</dbReference>
<dbReference type="Gene3D" id="2.40.420.20">
    <property type="match status" value="1"/>
</dbReference>
<comment type="similarity">
    <text evidence="1">Belongs to the membrane fusion protein (MFP) (TC 8.A.1) family.</text>
</comment>